<dbReference type="AlphaFoldDB" id="A0A8T2ML23"/>
<protein>
    <submittedName>
        <fullName evidence="2">Uncharacterized protein</fullName>
    </submittedName>
</protein>
<evidence type="ECO:0000313" key="2">
    <source>
        <dbReference type="EMBL" id="KAG9328715.1"/>
    </source>
</evidence>
<sequence length="108" mass="12119">AVFPHAGRPSISKSQCNSKETERRRLVQAPVLHLSEGVQESASSKRPHALSRWRGHTQNGEAKRDSGDFIHKNAGYMLLQLTHSHVHTHTPQFVLSDLTHTDMSPYEA</sequence>
<evidence type="ECO:0000256" key="1">
    <source>
        <dbReference type="SAM" id="MobiDB-lite"/>
    </source>
</evidence>
<feature type="compositionally biased region" description="Basic residues" evidence="1">
    <location>
        <begin position="45"/>
        <end position="55"/>
    </location>
</feature>
<gene>
    <name evidence="2" type="ORF">JZ751_011370</name>
</gene>
<evidence type="ECO:0000313" key="3">
    <source>
        <dbReference type="Proteomes" id="UP000824540"/>
    </source>
</evidence>
<feature type="non-terminal residue" evidence="2">
    <location>
        <position position="108"/>
    </location>
</feature>
<proteinExistence type="predicted"/>
<comment type="caution">
    <text evidence="2">The sequence shown here is derived from an EMBL/GenBank/DDBJ whole genome shotgun (WGS) entry which is preliminary data.</text>
</comment>
<dbReference type="EMBL" id="JAFBMS010001909">
    <property type="protein sequence ID" value="KAG9328715.1"/>
    <property type="molecule type" value="Genomic_DNA"/>
</dbReference>
<feature type="non-terminal residue" evidence="2">
    <location>
        <position position="1"/>
    </location>
</feature>
<organism evidence="2 3">
    <name type="scientific">Albula glossodonta</name>
    <name type="common">roundjaw bonefish</name>
    <dbReference type="NCBI Taxonomy" id="121402"/>
    <lineage>
        <taxon>Eukaryota</taxon>
        <taxon>Metazoa</taxon>
        <taxon>Chordata</taxon>
        <taxon>Craniata</taxon>
        <taxon>Vertebrata</taxon>
        <taxon>Euteleostomi</taxon>
        <taxon>Actinopterygii</taxon>
        <taxon>Neopterygii</taxon>
        <taxon>Teleostei</taxon>
        <taxon>Albuliformes</taxon>
        <taxon>Albulidae</taxon>
        <taxon>Albula</taxon>
    </lineage>
</organism>
<name>A0A8T2ML23_9TELE</name>
<feature type="region of interest" description="Disordered" evidence="1">
    <location>
        <begin position="1"/>
        <end position="24"/>
    </location>
</feature>
<accession>A0A8T2ML23</accession>
<feature type="region of interest" description="Disordered" evidence="1">
    <location>
        <begin position="36"/>
        <end position="67"/>
    </location>
</feature>
<keyword evidence="3" id="KW-1185">Reference proteome</keyword>
<reference evidence="2" key="1">
    <citation type="thesis" date="2021" institute="BYU ScholarsArchive" country="Provo, UT, USA">
        <title>Applications of and Algorithms for Genome Assembly and Genomic Analyses with an Emphasis on Marine Teleosts.</title>
        <authorList>
            <person name="Pickett B.D."/>
        </authorList>
    </citation>
    <scope>NUCLEOTIDE SEQUENCE</scope>
    <source>
        <strain evidence="2">HI-2016</strain>
    </source>
</reference>
<dbReference type="Proteomes" id="UP000824540">
    <property type="component" value="Unassembled WGS sequence"/>
</dbReference>